<dbReference type="InterPro" id="IPR016024">
    <property type="entry name" value="ARM-type_fold"/>
</dbReference>
<evidence type="ECO:0000313" key="1">
    <source>
        <dbReference type="EMBL" id="KAK2959765.1"/>
    </source>
</evidence>
<accession>A0ABQ9Y7U0</accession>
<dbReference type="Proteomes" id="UP001281761">
    <property type="component" value="Unassembled WGS sequence"/>
</dbReference>
<comment type="caution">
    <text evidence="1">The sequence shown here is derived from an EMBL/GenBank/DDBJ whole genome shotgun (WGS) entry which is preliminary data.</text>
</comment>
<dbReference type="EMBL" id="JARBJD010000027">
    <property type="protein sequence ID" value="KAK2959765.1"/>
    <property type="molecule type" value="Genomic_DNA"/>
</dbReference>
<gene>
    <name evidence="1" type="ORF">BLNAU_5254</name>
</gene>
<evidence type="ECO:0000313" key="2">
    <source>
        <dbReference type="Proteomes" id="UP001281761"/>
    </source>
</evidence>
<name>A0ABQ9Y7U0_9EUKA</name>
<proteinExistence type="predicted"/>
<reference evidence="1 2" key="1">
    <citation type="journal article" date="2022" name="bioRxiv">
        <title>Genomics of Preaxostyla Flagellates Illuminates Evolutionary Transitions and the Path Towards Mitochondrial Loss.</title>
        <authorList>
            <person name="Novak L.V.F."/>
            <person name="Treitli S.C."/>
            <person name="Pyrih J."/>
            <person name="Halakuc P."/>
            <person name="Pipaliya S.V."/>
            <person name="Vacek V."/>
            <person name="Brzon O."/>
            <person name="Soukal P."/>
            <person name="Eme L."/>
            <person name="Dacks J.B."/>
            <person name="Karnkowska A."/>
            <person name="Elias M."/>
            <person name="Hampl V."/>
        </authorList>
    </citation>
    <scope>NUCLEOTIDE SEQUENCE [LARGE SCALE GENOMIC DNA]</scope>
    <source>
        <strain evidence="1">NAU3</strain>
        <tissue evidence="1">Gut</tissue>
    </source>
</reference>
<sequence length="352" mass="39450">MQEPFLYFVPHPVLSFEEESAIYCSLVALVKAGFPFDEVLQNRAVEFLKNLKPEACEFETAGKLVVDLVPSPTRSPSAFLESILTLISSPHSTIVAAALSFLSETVGHLTTDFRDYFMKSDVITKVFGIVQPHTLPISGNETIIDELVKTITTLLTLASPDDLSDIDNTTIKEFLYVATPSDIRTLGITTADEKYIYREIIIQKVVIPSSQFVTLLISNRCILNQQLSRSFSIFMDYLIRTSPFHRPLLDFVIASPIVMAFSSCLSFIENEESNWRTLMNTYDSLKDWNEESPEVIQSITRMIQALFSEGLEDTLEEKMKNQSTGGWYGSAVVSYSLIISTFLGANVIEEGE</sequence>
<keyword evidence="2" id="KW-1185">Reference proteome</keyword>
<protein>
    <submittedName>
        <fullName evidence="1">Uncharacterized protein</fullName>
    </submittedName>
</protein>
<dbReference type="SUPFAM" id="SSF48371">
    <property type="entry name" value="ARM repeat"/>
    <property type="match status" value="1"/>
</dbReference>
<organism evidence="1 2">
    <name type="scientific">Blattamonas nauphoetae</name>
    <dbReference type="NCBI Taxonomy" id="2049346"/>
    <lineage>
        <taxon>Eukaryota</taxon>
        <taxon>Metamonada</taxon>
        <taxon>Preaxostyla</taxon>
        <taxon>Oxymonadida</taxon>
        <taxon>Blattamonas</taxon>
    </lineage>
</organism>